<evidence type="ECO:0000259" key="7">
    <source>
        <dbReference type="PROSITE" id="PS51146"/>
    </source>
</evidence>
<dbReference type="SUPFAM" id="SSF52540">
    <property type="entry name" value="P-loop containing nucleoside triphosphate hydrolases"/>
    <property type="match status" value="2"/>
</dbReference>
<gene>
    <name evidence="8" type="ORF">ISP15_11700</name>
</gene>
<dbReference type="Proteomes" id="UP001620461">
    <property type="component" value="Unassembled WGS sequence"/>
</dbReference>
<dbReference type="Gene3D" id="3.40.50.300">
    <property type="entry name" value="P-loop containing nucleotide triphosphate hydrolases"/>
    <property type="match status" value="2"/>
</dbReference>
<keyword evidence="5" id="KW-0418">Kinase</keyword>
<dbReference type="InterPro" id="IPR014774">
    <property type="entry name" value="KaiC-like_dom"/>
</dbReference>
<evidence type="ECO:0000313" key="9">
    <source>
        <dbReference type="Proteomes" id="UP001620461"/>
    </source>
</evidence>
<organism evidence="8 9">
    <name type="scientific">Dyella jejuensis</name>
    <dbReference type="NCBI Taxonomy" id="1432009"/>
    <lineage>
        <taxon>Bacteria</taxon>
        <taxon>Pseudomonadati</taxon>
        <taxon>Pseudomonadota</taxon>
        <taxon>Gammaproteobacteria</taxon>
        <taxon>Lysobacterales</taxon>
        <taxon>Rhodanobacteraceae</taxon>
        <taxon>Dyella</taxon>
    </lineage>
</organism>
<evidence type="ECO:0000256" key="4">
    <source>
        <dbReference type="ARBA" id="ARBA00022737"/>
    </source>
</evidence>
<sequence length="467" mass="51057">MVAKISTGVEGLDRLTGGGFLRGSAYIVQGPPGAGKTILANQFCFAHVRAGGRALYMSLLAESSARMLNYVGQMAFFDSSALPGRMEYISAYGVLEREGLPGLYKLIQHELKRHEATAMVLDGTFVAQSTASEQEFRAFIHTLQGVASMANAVLMMLTHQAREASSPEYTMVDGWIQISNETLDYRAVQNIQVRKHRGAQILGGKHQLRISERGIEVFPRIESCISNVPPPLHELSSISTGLGDLDRLLGDGLPGESATLVLGSTGTGKTTLGLHFVAQATHESPALLLSFYESPARLLARAGQLGFDLKHLVEQDVLRLLWLAPAELIVDEIAHDIVRQVKEIGAKRVFIDGIIALRDSLPHRSRLPYLINALSLQLRACGATVLYTQESTELEVDTAMPSDELSAMVDNVLVLNVSRRHHATQRYISVVKMRDRNFDPHIHPFYIGKHGLALGSDIRIPGAEPAN</sequence>
<feature type="domain" description="KaiC" evidence="7">
    <location>
        <begin position="236"/>
        <end position="467"/>
    </location>
</feature>
<dbReference type="PRINTS" id="PR01874">
    <property type="entry name" value="DNAREPAIRADA"/>
</dbReference>
<evidence type="ECO:0000256" key="5">
    <source>
        <dbReference type="ARBA" id="ARBA00022777"/>
    </source>
</evidence>
<evidence type="ECO:0000313" key="8">
    <source>
        <dbReference type="EMBL" id="MFK2901002.1"/>
    </source>
</evidence>
<evidence type="ECO:0000256" key="6">
    <source>
        <dbReference type="ARBA" id="ARBA00022801"/>
    </source>
</evidence>
<keyword evidence="2" id="KW-0597">Phosphoprotein</keyword>
<keyword evidence="3" id="KW-0808">Transferase</keyword>
<evidence type="ECO:0000256" key="2">
    <source>
        <dbReference type="ARBA" id="ARBA00022553"/>
    </source>
</evidence>
<evidence type="ECO:0000256" key="3">
    <source>
        <dbReference type="ARBA" id="ARBA00022679"/>
    </source>
</evidence>
<keyword evidence="9" id="KW-1185">Reference proteome</keyword>
<keyword evidence="6" id="KW-0378">Hydrolase</keyword>
<keyword evidence="4" id="KW-0677">Repeat</keyword>
<dbReference type="InterPro" id="IPR010624">
    <property type="entry name" value="KaiC_dom"/>
</dbReference>
<protein>
    <recommendedName>
        <fullName evidence="1">non-specific serine/threonine protein kinase</fullName>
        <ecNumber evidence="1">2.7.11.1</ecNumber>
    </recommendedName>
</protein>
<comment type="caution">
    <text evidence="8">The sequence shown here is derived from an EMBL/GenBank/DDBJ whole genome shotgun (WGS) entry which is preliminary data.</text>
</comment>
<dbReference type="InterPro" id="IPR027417">
    <property type="entry name" value="P-loop_NTPase"/>
</dbReference>
<accession>A0ABW8JIR2</accession>
<reference evidence="8 9" key="1">
    <citation type="submission" date="2020-10" db="EMBL/GenBank/DDBJ databases">
        <title>Phylogeny of dyella-like bacteria.</title>
        <authorList>
            <person name="Fu J."/>
        </authorList>
    </citation>
    <scope>NUCLEOTIDE SEQUENCE [LARGE SCALE GENOMIC DNA]</scope>
    <source>
        <strain evidence="8 9">JP1</strain>
    </source>
</reference>
<dbReference type="PROSITE" id="PS51146">
    <property type="entry name" value="KAIC"/>
    <property type="match status" value="2"/>
</dbReference>
<dbReference type="PIRSF" id="PIRSF039117">
    <property type="entry name" value="KaiC"/>
    <property type="match status" value="1"/>
</dbReference>
<dbReference type="RefSeq" id="WP_404547526.1">
    <property type="nucleotide sequence ID" value="NZ_JADIKJ010000012.1"/>
</dbReference>
<dbReference type="InterPro" id="IPR051347">
    <property type="entry name" value="Circadian_clock_KaiC-rel"/>
</dbReference>
<feature type="domain" description="KaiC" evidence="7">
    <location>
        <begin position="3"/>
        <end position="231"/>
    </location>
</feature>
<dbReference type="InterPro" id="IPR030665">
    <property type="entry name" value="KaiC"/>
</dbReference>
<dbReference type="PANTHER" id="PTHR42926">
    <property type="match status" value="1"/>
</dbReference>
<dbReference type="Pfam" id="PF06745">
    <property type="entry name" value="ATPase"/>
    <property type="match status" value="2"/>
</dbReference>
<name>A0ABW8JIR2_9GAMM</name>
<proteinExistence type="predicted"/>
<evidence type="ECO:0000256" key="1">
    <source>
        <dbReference type="ARBA" id="ARBA00012513"/>
    </source>
</evidence>
<dbReference type="EC" id="2.7.11.1" evidence="1"/>
<dbReference type="EMBL" id="JADIKJ010000012">
    <property type="protein sequence ID" value="MFK2901002.1"/>
    <property type="molecule type" value="Genomic_DNA"/>
</dbReference>
<dbReference type="PANTHER" id="PTHR42926:SF1">
    <property type="entry name" value="CIRCADIAN CLOCK OSCILLATOR PROTEIN KAIC 1"/>
    <property type="match status" value="1"/>
</dbReference>